<feature type="non-terminal residue" evidence="1">
    <location>
        <position position="100"/>
    </location>
</feature>
<comment type="caution">
    <text evidence="1">The sequence shown here is derived from an EMBL/GenBank/DDBJ whole genome shotgun (WGS) entry which is preliminary data.</text>
</comment>
<name>A0A8S4PEL8_OWEFU</name>
<reference evidence="1" key="1">
    <citation type="submission" date="2022-03" db="EMBL/GenBank/DDBJ databases">
        <authorList>
            <person name="Martin C."/>
        </authorList>
    </citation>
    <scope>NUCLEOTIDE SEQUENCE</scope>
</reference>
<protein>
    <submittedName>
        <fullName evidence="1">Uncharacterized protein</fullName>
    </submittedName>
</protein>
<accession>A0A8S4PEL8</accession>
<sequence length="100" mass="11135">MFCWLYCSYSLVEAKLYFLRTYSVLDPCSIAFLGEIVDKPLSLCLLVPRSVPADPYWLGSCVHSYHPDGIVDLAGQYLPGLPSDRIVDLAGPFSDFPDLT</sequence>
<proteinExistence type="predicted"/>
<dbReference type="Proteomes" id="UP000749559">
    <property type="component" value="Unassembled WGS sequence"/>
</dbReference>
<dbReference type="EMBL" id="CAIIXF020000008">
    <property type="protein sequence ID" value="CAH1791461.1"/>
    <property type="molecule type" value="Genomic_DNA"/>
</dbReference>
<keyword evidence="2" id="KW-1185">Reference proteome</keyword>
<evidence type="ECO:0000313" key="1">
    <source>
        <dbReference type="EMBL" id="CAH1791461.1"/>
    </source>
</evidence>
<organism evidence="1 2">
    <name type="scientific">Owenia fusiformis</name>
    <name type="common">Polychaete worm</name>
    <dbReference type="NCBI Taxonomy" id="6347"/>
    <lineage>
        <taxon>Eukaryota</taxon>
        <taxon>Metazoa</taxon>
        <taxon>Spiralia</taxon>
        <taxon>Lophotrochozoa</taxon>
        <taxon>Annelida</taxon>
        <taxon>Polychaeta</taxon>
        <taxon>Sedentaria</taxon>
        <taxon>Canalipalpata</taxon>
        <taxon>Sabellida</taxon>
        <taxon>Oweniida</taxon>
        <taxon>Oweniidae</taxon>
        <taxon>Owenia</taxon>
    </lineage>
</organism>
<gene>
    <name evidence="1" type="ORF">OFUS_LOCUS16538</name>
</gene>
<dbReference type="AlphaFoldDB" id="A0A8S4PEL8"/>
<evidence type="ECO:0000313" key="2">
    <source>
        <dbReference type="Proteomes" id="UP000749559"/>
    </source>
</evidence>